<evidence type="ECO:0000313" key="1">
    <source>
        <dbReference type="EMBL" id="GMH03335.1"/>
    </source>
</evidence>
<dbReference type="Proteomes" id="UP001279734">
    <property type="component" value="Unassembled WGS sequence"/>
</dbReference>
<dbReference type="EMBL" id="BSYO01000004">
    <property type="protein sequence ID" value="GMH03335.1"/>
    <property type="molecule type" value="Genomic_DNA"/>
</dbReference>
<proteinExistence type="predicted"/>
<accession>A0AAD3S2R8</accession>
<dbReference type="AlphaFoldDB" id="A0AAD3S2R8"/>
<evidence type="ECO:0000313" key="2">
    <source>
        <dbReference type="Proteomes" id="UP001279734"/>
    </source>
</evidence>
<comment type="caution">
    <text evidence="1">The sequence shown here is derived from an EMBL/GenBank/DDBJ whole genome shotgun (WGS) entry which is preliminary data.</text>
</comment>
<name>A0AAD3S2R8_NEPGR</name>
<protein>
    <submittedName>
        <fullName evidence="1">Uncharacterized protein</fullName>
    </submittedName>
</protein>
<organism evidence="1 2">
    <name type="scientific">Nepenthes gracilis</name>
    <name type="common">Slender pitcher plant</name>
    <dbReference type="NCBI Taxonomy" id="150966"/>
    <lineage>
        <taxon>Eukaryota</taxon>
        <taxon>Viridiplantae</taxon>
        <taxon>Streptophyta</taxon>
        <taxon>Embryophyta</taxon>
        <taxon>Tracheophyta</taxon>
        <taxon>Spermatophyta</taxon>
        <taxon>Magnoliopsida</taxon>
        <taxon>eudicotyledons</taxon>
        <taxon>Gunneridae</taxon>
        <taxon>Pentapetalae</taxon>
        <taxon>Caryophyllales</taxon>
        <taxon>Nepenthaceae</taxon>
        <taxon>Nepenthes</taxon>
    </lineage>
</organism>
<gene>
    <name evidence="1" type="ORF">Nepgr_005174</name>
</gene>
<keyword evidence="2" id="KW-1185">Reference proteome</keyword>
<sequence length="137" mass="15898">MGPHCRAFLPMCVTPMMWAEDAAQRHMLEFWPETWSEDMGQKYGRRCGLEMWDEDMDWKCNPGMWARDVDQRHDPKLRAAENACVTKPLSLEAFSEPMSTSLEGIFSYLPLKPTILKAAMRPMPPVLKCHDLESFNF</sequence>
<reference evidence="1" key="1">
    <citation type="submission" date="2023-05" db="EMBL/GenBank/DDBJ databases">
        <title>Nepenthes gracilis genome sequencing.</title>
        <authorList>
            <person name="Fukushima K."/>
        </authorList>
    </citation>
    <scope>NUCLEOTIDE SEQUENCE</scope>
    <source>
        <strain evidence="1">SING2019-196</strain>
    </source>
</reference>